<dbReference type="AlphaFoldDB" id="A0A932HZU4"/>
<comment type="caution">
    <text evidence="1">The sequence shown here is derived from an EMBL/GenBank/DDBJ whole genome shotgun (WGS) entry which is preliminary data.</text>
</comment>
<dbReference type="PROSITE" id="PS51257">
    <property type="entry name" value="PROKAR_LIPOPROTEIN"/>
    <property type="match status" value="1"/>
</dbReference>
<organism evidence="1 2">
    <name type="scientific">Tectimicrobiota bacterium</name>
    <dbReference type="NCBI Taxonomy" id="2528274"/>
    <lineage>
        <taxon>Bacteria</taxon>
        <taxon>Pseudomonadati</taxon>
        <taxon>Nitrospinota/Tectimicrobiota group</taxon>
        <taxon>Candidatus Tectimicrobiota</taxon>
    </lineage>
</organism>
<protein>
    <submittedName>
        <fullName evidence="1">Uncharacterized protein</fullName>
    </submittedName>
</protein>
<name>A0A932HZU4_UNCTE</name>
<dbReference type="Proteomes" id="UP000782312">
    <property type="component" value="Unassembled WGS sequence"/>
</dbReference>
<accession>A0A932HZU4</accession>
<dbReference type="EMBL" id="JACPUR010000008">
    <property type="protein sequence ID" value="MBI3126694.1"/>
    <property type="molecule type" value="Genomic_DNA"/>
</dbReference>
<sequence>MRRLPFFRSIFLVLLPLLVLAGCFFPTDFDLRIAIQRNGDFEEFFSGVLVEWNPYERWKKGEFPAEEADRRSKETLRAVLKQPEGKAEDFSIREESPFRYRVTYRRRGNLHAEFKKTRTPFSEGKPDVMSFLVDMLYLRRGADGALLLERRKVPPEDQERFRHLGLEMKGALSLRVQGKVVEHDAQAVSGGEHRWTVESLARPSVRMVFRLD</sequence>
<evidence type="ECO:0000313" key="1">
    <source>
        <dbReference type="EMBL" id="MBI3126694.1"/>
    </source>
</evidence>
<evidence type="ECO:0000313" key="2">
    <source>
        <dbReference type="Proteomes" id="UP000782312"/>
    </source>
</evidence>
<gene>
    <name evidence="1" type="ORF">HYZ11_03715</name>
</gene>
<reference evidence="1" key="1">
    <citation type="submission" date="2020-07" db="EMBL/GenBank/DDBJ databases">
        <title>Huge and variable diversity of episymbiotic CPR bacteria and DPANN archaea in groundwater ecosystems.</title>
        <authorList>
            <person name="He C.Y."/>
            <person name="Keren R."/>
            <person name="Whittaker M."/>
            <person name="Farag I.F."/>
            <person name="Doudna J."/>
            <person name="Cate J.H.D."/>
            <person name="Banfield J.F."/>
        </authorList>
    </citation>
    <scope>NUCLEOTIDE SEQUENCE</scope>
    <source>
        <strain evidence="1">NC_groundwater_763_Ag_S-0.2um_68_21</strain>
    </source>
</reference>
<proteinExistence type="predicted"/>